<feature type="region of interest" description="Disordered" evidence="1">
    <location>
        <begin position="225"/>
        <end position="248"/>
    </location>
</feature>
<keyword evidence="4" id="KW-1185">Reference proteome</keyword>
<dbReference type="AlphaFoldDB" id="A0A6A7A2D2"/>
<feature type="transmembrane region" description="Helical" evidence="2">
    <location>
        <begin position="68"/>
        <end position="87"/>
    </location>
</feature>
<keyword evidence="2" id="KW-0472">Membrane</keyword>
<organism evidence="3 4">
    <name type="scientific">Ophiobolus disseminans</name>
    <dbReference type="NCBI Taxonomy" id="1469910"/>
    <lineage>
        <taxon>Eukaryota</taxon>
        <taxon>Fungi</taxon>
        <taxon>Dikarya</taxon>
        <taxon>Ascomycota</taxon>
        <taxon>Pezizomycotina</taxon>
        <taxon>Dothideomycetes</taxon>
        <taxon>Pleosporomycetidae</taxon>
        <taxon>Pleosporales</taxon>
        <taxon>Pleosporineae</taxon>
        <taxon>Phaeosphaeriaceae</taxon>
        <taxon>Ophiobolus</taxon>
    </lineage>
</organism>
<reference evidence="3" key="1">
    <citation type="journal article" date="2020" name="Stud. Mycol.">
        <title>101 Dothideomycetes genomes: a test case for predicting lifestyles and emergence of pathogens.</title>
        <authorList>
            <person name="Haridas S."/>
            <person name="Albert R."/>
            <person name="Binder M."/>
            <person name="Bloem J."/>
            <person name="Labutti K."/>
            <person name="Salamov A."/>
            <person name="Andreopoulos B."/>
            <person name="Baker S."/>
            <person name="Barry K."/>
            <person name="Bills G."/>
            <person name="Bluhm B."/>
            <person name="Cannon C."/>
            <person name="Castanera R."/>
            <person name="Culley D."/>
            <person name="Daum C."/>
            <person name="Ezra D."/>
            <person name="Gonzalez J."/>
            <person name="Henrissat B."/>
            <person name="Kuo A."/>
            <person name="Liang C."/>
            <person name="Lipzen A."/>
            <person name="Lutzoni F."/>
            <person name="Magnuson J."/>
            <person name="Mondo S."/>
            <person name="Nolan M."/>
            <person name="Ohm R."/>
            <person name="Pangilinan J."/>
            <person name="Park H.-J."/>
            <person name="Ramirez L."/>
            <person name="Alfaro M."/>
            <person name="Sun H."/>
            <person name="Tritt A."/>
            <person name="Yoshinaga Y."/>
            <person name="Zwiers L.-H."/>
            <person name="Turgeon B."/>
            <person name="Goodwin S."/>
            <person name="Spatafora J."/>
            <person name="Crous P."/>
            <person name="Grigoriev I."/>
        </authorList>
    </citation>
    <scope>NUCLEOTIDE SEQUENCE</scope>
    <source>
        <strain evidence="3">CBS 113818</strain>
    </source>
</reference>
<feature type="transmembrane region" description="Helical" evidence="2">
    <location>
        <begin position="20"/>
        <end position="47"/>
    </location>
</feature>
<feature type="transmembrane region" description="Helical" evidence="2">
    <location>
        <begin position="194"/>
        <end position="215"/>
    </location>
</feature>
<evidence type="ECO:0000256" key="1">
    <source>
        <dbReference type="SAM" id="MobiDB-lite"/>
    </source>
</evidence>
<dbReference type="EMBL" id="MU006224">
    <property type="protein sequence ID" value="KAF2827431.1"/>
    <property type="molecule type" value="Genomic_DNA"/>
</dbReference>
<feature type="transmembrane region" description="Helical" evidence="2">
    <location>
        <begin position="165"/>
        <end position="187"/>
    </location>
</feature>
<accession>A0A6A7A2D2</accession>
<evidence type="ECO:0000256" key="2">
    <source>
        <dbReference type="SAM" id="Phobius"/>
    </source>
</evidence>
<gene>
    <name evidence="3" type="ORF">CC86DRAFT_290120</name>
</gene>
<name>A0A6A7A2D2_9PLEO</name>
<evidence type="ECO:0000313" key="4">
    <source>
        <dbReference type="Proteomes" id="UP000799424"/>
    </source>
</evidence>
<dbReference type="PANTHER" id="PTHR38848:SF3">
    <property type="entry name" value="G-PROTEIN COUPLED RECEPTORS FAMILY 3 PROFILE DOMAIN-CONTAINING PROTEIN"/>
    <property type="match status" value="1"/>
</dbReference>
<sequence length="371" mass="40659">MALDYVPAMVPVAGKTVNVVLQMVTFGVLCFCLIILVIYADSALFVLTTSVIVHGFGINNSREVCEGGIILCLVCYMTTKILIYYFLVERAVFPYTVFVILNFIFRITYINPNGVCIIGMQKLAMLPLIIFEIIVNIYLTLLFVLPLRALQSFKSHSNPALNRMAFRSFVGSCATLITSVTNLTILMEMKGEPGWICLMICNADILFCVIVLHWMSSREHKAEDPAWSGSGVVRPKGPAGTVGSNRDRSRRVSALVRDVVEAEKRSLHSSSGRITAPTKTLAPSGVVTECKGVAPSGFIRVLHRRGSSWDGSAGRSLRGEDEVELNNIRVQTVHTREVEIEAGAKRWASVSSGGGDRWVGSQKGVVGERIV</sequence>
<feature type="transmembrane region" description="Helical" evidence="2">
    <location>
        <begin position="123"/>
        <end position="145"/>
    </location>
</feature>
<dbReference type="Proteomes" id="UP000799424">
    <property type="component" value="Unassembled WGS sequence"/>
</dbReference>
<protein>
    <submittedName>
        <fullName evidence="3">Uncharacterized protein</fullName>
    </submittedName>
</protein>
<proteinExistence type="predicted"/>
<keyword evidence="2" id="KW-1133">Transmembrane helix</keyword>
<dbReference type="PANTHER" id="PTHR38848">
    <property type="entry name" value="G-PROTEIN COUPLED RECEPTORS FAMILY 3 PROFILE DOMAIN-CONTAINING PROTEIN"/>
    <property type="match status" value="1"/>
</dbReference>
<dbReference type="OrthoDB" id="3210850at2759"/>
<evidence type="ECO:0000313" key="3">
    <source>
        <dbReference type="EMBL" id="KAF2827431.1"/>
    </source>
</evidence>
<keyword evidence="2" id="KW-0812">Transmembrane</keyword>
<feature type="transmembrane region" description="Helical" evidence="2">
    <location>
        <begin position="93"/>
        <end position="111"/>
    </location>
</feature>